<reference evidence="2" key="1">
    <citation type="journal article" date="2020" name="mSystems">
        <title>Genome- and Community-Level Interaction Insights into Carbon Utilization and Element Cycling Functions of Hydrothermarchaeota in Hydrothermal Sediment.</title>
        <authorList>
            <person name="Zhou Z."/>
            <person name="Liu Y."/>
            <person name="Xu W."/>
            <person name="Pan J."/>
            <person name="Luo Z.H."/>
            <person name="Li M."/>
        </authorList>
    </citation>
    <scope>NUCLEOTIDE SEQUENCE [LARGE SCALE GENOMIC DNA]</scope>
    <source>
        <strain evidence="2">SpSt-132</strain>
    </source>
</reference>
<dbReference type="EMBL" id="DSFP01000072">
    <property type="protein sequence ID" value="HEW46729.1"/>
    <property type="molecule type" value="Genomic_DNA"/>
</dbReference>
<evidence type="ECO:0008006" key="3">
    <source>
        <dbReference type="Google" id="ProtNLM"/>
    </source>
</evidence>
<dbReference type="AlphaFoldDB" id="A0A7C2Z3P9"/>
<feature type="transmembrane region" description="Helical" evidence="1">
    <location>
        <begin position="105"/>
        <end position="123"/>
    </location>
</feature>
<feature type="transmembrane region" description="Helical" evidence="1">
    <location>
        <begin position="167"/>
        <end position="185"/>
    </location>
</feature>
<sequence>MNKISRGLLALSSLLLILVYFFPLWRIELIAPQYPEGLRMFIWVNKITGGTEFDLYNINLLNHYIGMKTITPESIPELKIMPFIVGFLILFGLVSAFIGKRVLLYAWVLVFVLLGIAGLVDFYKWEYDYGHNLDPNAPIKIPGLAYQPPLIGTKQLLNMMASSFPDIGGYIAIASLLLGFVALIIDMRRE</sequence>
<evidence type="ECO:0000256" key="1">
    <source>
        <dbReference type="SAM" id="Phobius"/>
    </source>
</evidence>
<comment type="caution">
    <text evidence="2">The sequence shown here is derived from an EMBL/GenBank/DDBJ whole genome shotgun (WGS) entry which is preliminary data.</text>
</comment>
<keyword evidence="1" id="KW-0812">Transmembrane</keyword>
<organism evidence="2">
    <name type="scientific">Hydrogenobacter sp</name>
    <dbReference type="NCBI Taxonomy" id="2152829"/>
    <lineage>
        <taxon>Bacteria</taxon>
        <taxon>Pseudomonadati</taxon>
        <taxon>Aquificota</taxon>
        <taxon>Aquificia</taxon>
        <taxon>Aquificales</taxon>
        <taxon>Aquificaceae</taxon>
        <taxon>Hydrogenobacter</taxon>
    </lineage>
</organism>
<proteinExistence type="predicted"/>
<accession>A0A7C2Z3P9</accession>
<keyword evidence="1" id="KW-0472">Membrane</keyword>
<feature type="transmembrane region" description="Helical" evidence="1">
    <location>
        <begin position="80"/>
        <end position="98"/>
    </location>
</feature>
<keyword evidence="1" id="KW-1133">Transmembrane helix</keyword>
<gene>
    <name evidence="2" type="ORF">ENO47_08755</name>
</gene>
<protein>
    <recommendedName>
        <fullName evidence="3">Copper chaperone NosL</fullName>
    </recommendedName>
</protein>
<evidence type="ECO:0000313" key="2">
    <source>
        <dbReference type="EMBL" id="HEW46729.1"/>
    </source>
</evidence>
<name>A0A7C2Z3P9_9AQUI</name>